<dbReference type="InterPro" id="IPR050791">
    <property type="entry name" value="Aldo-Keto_reductase"/>
</dbReference>
<evidence type="ECO:0000256" key="1">
    <source>
        <dbReference type="ARBA" id="ARBA00023002"/>
    </source>
</evidence>
<keyword evidence="1" id="KW-0560">Oxidoreductase</keyword>
<evidence type="ECO:0000313" key="3">
    <source>
        <dbReference type="EMBL" id="KIY53793.1"/>
    </source>
</evidence>
<dbReference type="OrthoDB" id="37537at2759"/>
<organism evidence="3 4">
    <name type="scientific">Fistulina hepatica ATCC 64428</name>
    <dbReference type="NCBI Taxonomy" id="1128425"/>
    <lineage>
        <taxon>Eukaryota</taxon>
        <taxon>Fungi</taxon>
        <taxon>Dikarya</taxon>
        <taxon>Basidiomycota</taxon>
        <taxon>Agaricomycotina</taxon>
        <taxon>Agaricomycetes</taxon>
        <taxon>Agaricomycetidae</taxon>
        <taxon>Agaricales</taxon>
        <taxon>Fistulinaceae</taxon>
        <taxon>Fistulina</taxon>
    </lineage>
</organism>
<dbReference type="CDD" id="cd19077">
    <property type="entry name" value="AKR_AKR8A1-2"/>
    <property type="match status" value="1"/>
</dbReference>
<evidence type="ECO:0000313" key="4">
    <source>
        <dbReference type="Proteomes" id="UP000054144"/>
    </source>
</evidence>
<proteinExistence type="predicted"/>
<gene>
    <name evidence="3" type="ORF">FISHEDRAFT_54944</name>
</gene>
<dbReference type="PANTHER" id="PTHR43625:SF78">
    <property type="entry name" value="PYRIDOXAL REDUCTASE-RELATED"/>
    <property type="match status" value="1"/>
</dbReference>
<name>A0A0D7ASK5_9AGAR</name>
<sequence>MTFTIAGKTVAKGFGLMGFTSTMRANPLPVGEAIAAMKVALDAGANFWNAGEFYGTPEYNSLHLLKAYFTKYPEDADRVVLSIKGGMTPSITPDGSEANIRRSVGYCYEMLRGVKSIDVFESARVDPTIPIEQTIGYLSELVKEGKIGSIGLSEVRAETIHRAAKVHPIAGVEVELSLWATEPLTNGVAAACAEHNIPLIAYSPLGHGFLTGQIRSLDDIPEGDFRKMQPRFQPDAFPNNLKLVELVEGVAKRKGCTPAQVGLAWVNAFNAKPGMPPILPIPGAVAPARILENAHEVVLTDSELKEIDTFLEGFTTIGDRYPERLQEFSEG</sequence>
<dbReference type="SUPFAM" id="SSF51430">
    <property type="entry name" value="NAD(P)-linked oxidoreductase"/>
    <property type="match status" value="1"/>
</dbReference>
<protein>
    <submittedName>
        <fullName evidence="3">Aldo/keto reductase</fullName>
    </submittedName>
</protein>
<dbReference type="PANTHER" id="PTHR43625">
    <property type="entry name" value="AFLATOXIN B1 ALDEHYDE REDUCTASE"/>
    <property type="match status" value="1"/>
</dbReference>
<feature type="domain" description="NADP-dependent oxidoreductase" evidence="2">
    <location>
        <begin position="13"/>
        <end position="311"/>
    </location>
</feature>
<dbReference type="GO" id="GO:0016491">
    <property type="term" value="F:oxidoreductase activity"/>
    <property type="evidence" value="ECO:0007669"/>
    <property type="project" value="UniProtKB-KW"/>
</dbReference>
<reference evidence="3 4" key="1">
    <citation type="journal article" date="2015" name="Fungal Genet. Biol.">
        <title>Evolution of novel wood decay mechanisms in Agaricales revealed by the genome sequences of Fistulina hepatica and Cylindrobasidium torrendii.</title>
        <authorList>
            <person name="Floudas D."/>
            <person name="Held B.W."/>
            <person name="Riley R."/>
            <person name="Nagy L.G."/>
            <person name="Koehler G."/>
            <person name="Ransdell A.S."/>
            <person name="Younus H."/>
            <person name="Chow J."/>
            <person name="Chiniquy J."/>
            <person name="Lipzen A."/>
            <person name="Tritt A."/>
            <person name="Sun H."/>
            <person name="Haridas S."/>
            <person name="LaButti K."/>
            <person name="Ohm R.A."/>
            <person name="Kues U."/>
            <person name="Blanchette R.A."/>
            <person name="Grigoriev I.V."/>
            <person name="Minto R.E."/>
            <person name="Hibbett D.S."/>
        </authorList>
    </citation>
    <scope>NUCLEOTIDE SEQUENCE [LARGE SCALE GENOMIC DNA]</scope>
    <source>
        <strain evidence="3 4">ATCC 64428</strain>
    </source>
</reference>
<dbReference type="Pfam" id="PF00248">
    <property type="entry name" value="Aldo_ket_red"/>
    <property type="match status" value="1"/>
</dbReference>
<dbReference type="GO" id="GO:0005737">
    <property type="term" value="C:cytoplasm"/>
    <property type="evidence" value="ECO:0007669"/>
    <property type="project" value="TreeGrafter"/>
</dbReference>
<dbReference type="InterPro" id="IPR023210">
    <property type="entry name" value="NADP_OxRdtase_dom"/>
</dbReference>
<dbReference type="EMBL" id="KN881587">
    <property type="protein sequence ID" value="KIY53793.1"/>
    <property type="molecule type" value="Genomic_DNA"/>
</dbReference>
<keyword evidence="4" id="KW-1185">Reference proteome</keyword>
<dbReference type="InterPro" id="IPR036812">
    <property type="entry name" value="NAD(P)_OxRdtase_dom_sf"/>
</dbReference>
<accession>A0A0D7ASK5</accession>
<dbReference type="AlphaFoldDB" id="A0A0D7ASK5"/>
<dbReference type="Proteomes" id="UP000054144">
    <property type="component" value="Unassembled WGS sequence"/>
</dbReference>
<dbReference type="Gene3D" id="3.20.20.100">
    <property type="entry name" value="NADP-dependent oxidoreductase domain"/>
    <property type="match status" value="1"/>
</dbReference>
<evidence type="ECO:0000259" key="2">
    <source>
        <dbReference type="Pfam" id="PF00248"/>
    </source>
</evidence>